<dbReference type="EMBL" id="NZEX01000006">
    <property type="protein sequence ID" value="MAH61978.1"/>
    <property type="molecule type" value="Genomic_DNA"/>
</dbReference>
<organism evidence="1 2">
    <name type="scientific">SAR324 cluster bacterium</name>
    <dbReference type="NCBI Taxonomy" id="2024889"/>
    <lineage>
        <taxon>Bacteria</taxon>
        <taxon>Deltaproteobacteria</taxon>
        <taxon>SAR324 cluster</taxon>
    </lineage>
</organism>
<evidence type="ECO:0000313" key="1">
    <source>
        <dbReference type="EMBL" id="MAH61978.1"/>
    </source>
</evidence>
<comment type="caution">
    <text evidence="1">The sequence shown here is derived from an EMBL/GenBank/DDBJ whole genome shotgun (WGS) entry which is preliminary data.</text>
</comment>
<sequence>MTPAAPMYRQKLDDYLAFLDIFGSSKEIIQIFCEEQQVDLIIALLHSGSNKNSKIKKTCILVSPTRTLWAR</sequence>
<reference evidence="2" key="1">
    <citation type="submission" date="2017-09" db="EMBL/GenBank/DDBJ databases">
        <title>The Reconstruction of 2,631 Draft Metagenome-Assembled Genomes from the Global Oceans.</title>
        <authorList>
            <person name="Tully B.J."/>
            <person name="Graham E.D."/>
            <person name="Heidelberg J.F."/>
        </authorList>
    </citation>
    <scope>NUCLEOTIDE SEQUENCE [LARGE SCALE GENOMIC DNA]</scope>
</reference>
<dbReference type="AlphaFoldDB" id="A0A2D6YFN5"/>
<gene>
    <name evidence="1" type="ORF">CMN54_00730</name>
</gene>
<accession>A0A2D6YFN5</accession>
<dbReference type="Proteomes" id="UP000226525">
    <property type="component" value="Unassembled WGS sequence"/>
</dbReference>
<protein>
    <submittedName>
        <fullName evidence="1">Uncharacterized protein</fullName>
    </submittedName>
</protein>
<proteinExistence type="predicted"/>
<evidence type="ECO:0000313" key="2">
    <source>
        <dbReference type="Proteomes" id="UP000226525"/>
    </source>
</evidence>
<name>A0A2D6YFN5_9DELT</name>